<protein>
    <recommendedName>
        <fullName evidence="1">ESAT-6-like protein</fullName>
    </recommendedName>
</protein>
<evidence type="ECO:0000313" key="3">
    <source>
        <dbReference type="Proteomes" id="UP000070096"/>
    </source>
</evidence>
<dbReference type="EMBL" id="LQRC01000218">
    <property type="protein sequence ID" value="KXT70290.1"/>
    <property type="molecule type" value="Genomic_DNA"/>
</dbReference>
<dbReference type="Pfam" id="PF06013">
    <property type="entry name" value="WXG100"/>
    <property type="match status" value="1"/>
</dbReference>
<accession>A0A139N2Q7</accession>
<proteinExistence type="inferred from homology"/>
<dbReference type="NCBIfam" id="TIGR03930">
    <property type="entry name" value="WXG100_ESAT6"/>
    <property type="match status" value="1"/>
</dbReference>
<dbReference type="Proteomes" id="UP000070096">
    <property type="component" value="Unassembled WGS sequence"/>
</dbReference>
<dbReference type="InterPro" id="IPR010310">
    <property type="entry name" value="T7SS_ESAT-6-like"/>
</dbReference>
<dbReference type="InterPro" id="IPR036689">
    <property type="entry name" value="ESAT-6-like_sf"/>
</dbReference>
<dbReference type="PATRIC" id="fig|1302.21.peg.1763"/>
<dbReference type="Gene3D" id="1.10.287.1060">
    <property type="entry name" value="ESAT-6-like"/>
    <property type="match status" value="1"/>
</dbReference>
<reference evidence="2 3" key="1">
    <citation type="submission" date="2016-01" db="EMBL/GenBank/DDBJ databases">
        <title>Highly variable Streptococcus oralis are common among viridans streptococci isolated from primates.</title>
        <authorList>
            <person name="Denapaite D."/>
            <person name="Rieger M."/>
            <person name="Koendgen S."/>
            <person name="Brueckner R."/>
            <person name="Ochigava I."/>
            <person name="Kappeler P."/>
            <person name="Maetz-Rensing K."/>
            <person name="Leendertz F."/>
            <person name="Hakenbeck R."/>
        </authorList>
    </citation>
    <scope>NUCLEOTIDE SEQUENCE [LARGE SCALE GENOMIC DNA]</scope>
    <source>
        <strain evidence="2 3">DD07</strain>
    </source>
</reference>
<dbReference type="RefSeq" id="WP_008808099.1">
    <property type="nucleotide sequence ID" value="NZ_CABKOS010000005.1"/>
</dbReference>
<gene>
    <name evidence="2" type="ORF">SGODD07_01586</name>
</gene>
<organism evidence="2 3">
    <name type="scientific">Streptococcus gordonii</name>
    <dbReference type="NCBI Taxonomy" id="1302"/>
    <lineage>
        <taxon>Bacteria</taxon>
        <taxon>Bacillati</taxon>
        <taxon>Bacillota</taxon>
        <taxon>Bacilli</taxon>
        <taxon>Lactobacillales</taxon>
        <taxon>Streptococcaceae</taxon>
        <taxon>Streptococcus</taxon>
    </lineage>
</organism>
<dbReference type="SUPFAM" id="SSF140453">
    <property type="entry name" value="EsxAB dimer-like"/>
    <property type="match status" value="1"/>
</dbReference>
<dbReference type="AlphaFoldDB" id="A0A139N2Q7"/>
<evidence type="ECO:0000256" key="1">
    <source>
        <dbReference type="RuleBase" id="RU362001"/>
    </source>
</evidence>
<comment type="caution">
    <text evidence="2">The sequence shown here is derived from an EMBL/GenBank/DDBJ whole genome shotgun (WGS) entry which is preliminary data.</text>
</comment>
<comment type="similarity">
    <text evidence="1">Belongs to the WXG100 family.</text>
</comment>
<name>A0A139N2Q7_STRGN</name>
<sequence>MAGAISLTPEELRSQANVYTSAASSIEAEIQKVSSTNDTIASTWQGQAFNAYLEQFEQLRANVKQMEELLVSVNQQLVAYANTVEERDAADKASFGF</sequence>
<evidence type="ECO:0000313" key="2">
    <source>
        <dbReference type="EMBL" id="KXT70290.1"/>
    </source>
</evidence>